<dbReference type="GO" id="GO:0016779">
    <property type="term" value="F:nucleotidyltransferase activity"/>
    <property type="evidence" value="ECO:0007669"/>
    <property type="project" value="UniProtKB-KW"/>
</dbReference>
<organism evidence="2 3">
    <name type="scientific">Faucicola atlantae</name>
    <dbReference type="NCBI Taxonomy" id="34059"/>
    <lineage>
        <taxon>Bacteria</taxon>
        <taxon>Pseudomonadati</taxon>
        <taxon>Pseudomonadota</taxon>
        <taxon>Gammaproteobacteria</taxon>
        <taxon>Moraxellales</taxon>
        <taxon>Moraxellaceae</taxon>
        <taxon>Faucicola</taxon>
    </lineage>
</organism>
<dbReference type="Proteomes" id="UP000255193">
    <property type="component" value="Unassembled WGS sequence"/>
</dbReference>
<dbReference type="GO" id="GO:0008641">
    <property type="term" value="F:ubiquitin-like modifier activating enzyme activity"/>
    <property type="evidence" value="ECO:0007669"/>
    <property type="project" value="InterPro"/>
</dbReference>
<keyword evidence="2" id="KW-0548">Nucleotidyltransferase</keyword>
<dbReference type="AlphaFoldDB" id="A0A378QLN1"/>
<dbReference type="CDD" id="cd01483">
    <property type="entry name" value="E1_enzyme_family"/>
    <property type="match status" value="1"/>
</dbReference>
<dbReference type="EMBL" id="UGQA01000005">
    <property type="protein sequence ID" value="STZ01631.1"/>
    <property type="molecule type" value="Genomic_DNA"/>
</dbReference>
<dbReference type="Gene3D" id="3.40.50.720">
    <property type="entry name" value="NAD(P)-binding Rossmann-like Domain"/>
    <property type="match status" value="1"/>
</dbReference>
<protein>
    <submittedName>
        <fullName evidence="2">Sulfur carrier protein ThiS adenylyltransferase</fullName>
        <ecNumber evidence="2">2.7.7.73</ecNumber>
    </submittedName>
</protein>
<dbReference type="RefSeq" id="WP_079352094.1">
    <property type="nucleotide sequence ID" value="NZ_MXAO01000035.1"/>
</dbReference>
<reference evidence="2 3" key="1">
    <citation type="submission" date="2018-06" db="EMBL/GenBank/DDBJ databases">
        <authorList>
            <consortium name="Pathogen Informatics"/>
            <person name="Doyle S."/>
        </authorList>
    </citation>
    <scope>NUCLEOTIDE SEQUENCE [LARGE SCALE GENOMIC DNA]</scope>
    <source>
        <strain evidence="2 3">NCTC11091</strain>
    </source>
</reference>
<dbReference type="EC" id="2.7.7.73" evidence="2"/>
<accession>A0A378QLN1</accession>
<gene>
    <name evidence="2" type="primary">thiF</name>
    <name evidence="2" type="ORF">NCTC11091_02103</name>
</gene>
<dbReference type="InterPro" id="IPR035985">
    <property type="entry name" value="Ubiquitin-activating_enz"/>
</dbReference>
<proteinExistence type="predicted"/>
<dbReference type="InterPro" id="IPR000594">
    <property type="entry name" value="ThiF_NAD_FAD-bd"/>
</dbReference>
<keyword evidence="2" id="KW-0808">Transferase</keyword>
<feature type="domain" description="THIF-type NAD/FAD binding fold" evidence="1">
    <location>
        <begin position="334"/>
        <end position="495"/>
    </location>
</feature>
<dbReference type="SUPFAM" id="SSF69572">
    <property type="entry name" value="Activating enzymes of the ubiquitin-like proteins"/>
    <property type="match status" value="1"/>
</dbReference>
<name>A0A378QLN1_9GAMM</name>
<evidence type="ECO:0000313" key="3">
    <source>
        <dbReference type="Proteomes" id="UP000255193"/>
    </source>
</evidence>
<evidence type="ECO:0000259" key="1">
    <source>
        <dbReference type="Pfam" id="PF00899"/>
    </source>
</evidence>
<sequence length="586" mass="67101">MTRLDVLRYIRRYYPEWQWVCTHNMLDGWVIKIKVGNYDFEVLIEIVDWEFFELPTVYLKQPSFKNFEKLLPLPHLSICPIEFNDGLFHGLCYAVTNSLAYDNYDAIGIIEWCHKQTIKVLGDIFINKSFSKQEALREIVPIWSQIATVNNFRLASYFEDNQANILMQNLKNLSELNFLEITQQKQGFHHFISKNIKEKSFKVFILEPVFISEFNGFFNGFIADSLPYAVSFQVFLNWIKSFSIRNYQTLIQIIIDGINATQQSLFLGCLIVNNYTLTFGIEHTALTNYLYSDKKVKLKKTVLNCSFTFNNCWVVLTNSINLTPNFVYKRNIEKLLSDNLSDKKIVLIGCGAIGGYLGLGLAKLGAGAGNGELILIDEDIIKAENIGRHVLGKSYVRHYKSTSLKFEIQAQLPALKVTSYEENIINVKMYKLLENVDLIIDATAKAEVSQRLNEVYFNTSAINSPVIFSWIRGNGECVQALFVDKQVKSACRCCLNKSGYAIREHYDALPGFEPVVNFSACSDYTPFSVSASQSASALAIDLVLDWLRGEVGPRYRTRYTERWTGSRLESADYLPHQDCHVCQIRE</sequence>
<dbReference type="Pfam" id="PF00899">
    <property type="entry name" value="ThiF"/>
    <property type="match status" value="1"/>
</dbReference>
<evidence type="ECO:0000313" key="2">
    <source>
        <dbReference type="EMBL" id="STZ01631.1"/>
    </source>
</evidence>